<protein>
    <recommendedName>
        <fullName evidence="4">Transcriptional regulator</fullName>
    </recommendedName>
</protein>
<sequence length="50" mass="5977">MKNQQDPFKCKDEKHAQKQNKMTEKDLDIEKIAKKVIRRNHEGLKLLSKN</sequence>
<dbReference type="RefSeq" id="WP_338753611.1">
    <property type="nucleotide sequence ID" value="NZ_CP147404.1"/>
</dbReference>
<dbReference type="EMBL" id="CP147404">
    <property type="protein sequence ID" value="WXB94030.1"/>
    <property type="molecule type" value="Genomic_DNA"/>
</dbReference>
<evidence type="ECO:0000313" key="3">
    <source>
        <dbReference type="Proteomes" id="UP001387364"/>
    </source>
</evidence>
<evidence type="ECO:0000256" key="1">
    <source>
        <dbReference type="SAM" id="MobiDB-lite"/>
    </source>
</evidence>
<proteinExistence type="predicted"/>
<evidence type="ECO:0000313" key="2">
    <source>
        <dbReference type="EMBL" id="WXB94030.1"/>
    </source>
</evidence>
<organism evidence="2 3">
    <name type="scientific">Bacillus kandeliae</name>
    <dbReference type="NCBI Taxonomy" id="3129297"/>
    <lineage>
        <taxon>Bacteria</taxon>
        <taxon>Bacillati</taxon>
        <taxon>Bacillota</taxon>
        <taxon>Bacilli</taxon>
        <taxon>Bacillales</taxon>
        <taxon>Bacillaceae</taxon>
        <taxon>Bacillus</taxon>
    </lineage>
</organism>
<accession>A0ABZ2N8V3</accession>
<dbReference type="Proteomes" id="UP001387364">
    <property type="component" value="Chromosome"/>
</dbReference>
<feature type="region of interest" description="Disordered" evidence="1">
    <location>
        <begin position="1"/>
        <end position="25"/>
    </location>
</feature>
<evidence type="ECO:0008006" key="4">
    <source>
        <dbReference type="Google" id="ProtNLM"/>
    </source>
</evidence>
<name>A0ABZ2N8V3_9BACI</name>
<reference evidence="2 3" key="1">
    <citation type="submission" date="2024-02" db="EMBL/GenBank/DDBJ databases">
        <title>Seven novel Bacillus-like species.</title>
        <authorList>
            <person name="Liu G."/>
        </authorList>
    </citation>
    <scope>NUCLEOTIDE SEQUENCE [LARGE SCALE GENOMIC DNA]</scope>
    <source>
        <strain evidence="2 3">FJAT-52991</strain>
    </source>
</reference>
<feature type="compositionally biased region" description="Basic and acidic residues" evidence="1">
    <location>
        <begin position="8"/>
        <end position="25"/>
    </location>
</feature>
<gene>
    <name evidence="2" type="ORF">WDJ61_05210</name>
</gene>
<keyword evidence="3" id="KW-1185">Reference proteome</keyword>